<evidence type="ECO:0000313" key="3">
    <source>
        <dbReference type="Proteomes" id="UP000274131"/>
    </source>
</evidence>
<dbReference type="WBParaSite" id="EVEC_0000344601-mRNA-1">
    <property type="protein sequence ID" value="EVEC_0000344601-mRNA-1"/>
    <property type="gene ID" value="EVEC_0000344601"/>
</dbReference>
<reference evidence="4" key="1">
    <citation type="submission" date="2017-02" db="UniProtKB">
        <authorList>
            <consortium name="WormBaseParasite"/>
        </authorList>
    </citation>
    <scope>IDENTIFICATION</scope>
</reference>
<keyword evidence="3" id="KW-1185">Reference proteome</keyword>
<name>A0A0N4V0K0_ENTVE</name>
<evidence type="ECO:0000256" key="1">
    <source>
        <dbReference type="SAM" id="MobiDB-lite"/>
    </source>
</evidence>
<accession>A0A0N4V0K0</accession>
<feature type="region of interest" description="Disordered" evidence="1">
    <location>
        <begin position="123"/>
        <end position="165"/>
    </location>
</feature>
<sequence length="237" mass="26777">MNQDLLMQFFSASLTNAPDQFGENSSAVVEQDWNCTLFRISTESLTTKRMISESVDCRQNHTVHVVCKVKMYEINQTFVTEDTVVKSTEVSTLATYFSYTTQGLVKEETTVISDPMTTVIQTSRNNAQEEPAASSMEPERETWESIITGKPEDTVSSPTEKTQMKRIKMEEENLELEEQSTSSSSETSLTEPIFYHTTTINLERITEEFLINKAPLRSAINVTVVEINENEENSVGL</sequence>
<evidence type="ECO:0000313" key="2">
    <source>
        <dbReference type="EMBL" id="VDD88011.1"/>
    </source>
</evidence>
<gene>
    <name evidence="2" type="ORF">EVEC_LOCUS3154</name>
</gene>
<organism evidence="4">
    <name type="scientific">Enterobius vermicularis</name>
    <name type="common">Human pinworm</name>
    <dbReference type="NCBI Taxonomy" id="51028"/>
    <lineage>
        <taxon>Eukaryota</taxon>
        <taxon>Metazoa</taxon>
        <taxon>Ecdysozoa</taxon>
        <taxon>Nematoda</taxon>
        <taxon>Chromadorea</taxon>
        <taxon>Rhabditida</taxon>
        <taxon>Spirurina</taxon>
        <taxon>Oxyuridomorpha</taxon>
        <taxon>Oxyuroidea</taxon>
        <taxon>Oxyuridae</taxon>
        <taxon>Enterobius</taxon>
    </lineage>
</organism>
<protein>
    <submittedName>
        <fullName evidence="4">Calcium-binding and spermatid-specific protein 1</fullName>
    </submittedName>
</protein>
<reference evidence="2 3" key="2">
    <citation type="submission" date="2018-10" db="EMBL/GenBank/DDBJ databases">
        <authorList>
            <consortium name="Pathogen Informatics"/>
        </authorList>
    </citation>
    <scope>NUCLEOTIDE SEQUENCE [LARGE SCALE GENOMIC DNA]</scope>
</reference>
<dbReference type="EMBL" id="UXUI01007522">
    <property type="protein sequence ID" value="VDD88011.1"/>
    <property type="molecule type" value="Genomic_DNA"/>
</dbReference>
<proteinExistence type="predicted"/>
<dbReference type="AlphaFoldDB" id="A0A0N4V0K0"/>
<evidence type="ECO:0000313" key="4">
    <source>
        <dbReference type="WBParaSite" id="EVEC_0000344601-mRNA-1"/>
    </source>
</evidence>
<dbReference type="Proteomes" id="UP000274131">
    <property type="component" value="Unassembled WGS sequence"/>
</dbReference>